<organism evidence="1 2">
    <name type="scientific">Catharanthus roseus</name>
    <name type="common">Madagascar periwinkle</name>
    <name type="synonym">Vinca rosea</name>
    <dbReference type="NCBI Taxonomy" id="4058"/>
    <lineage>
        <taxon>Eukaryota</taxon>
        <taxon>Viridiplantae</taxon>
        <taxon>Streptophyta</taxon>
        <taxon>Embryophyta</taxon>
        <taxon>Tracheophyta</taxon>
        <taxon>Spermatophyta</taxon>
        <taxon>Magnoliopsida</taxon>
        <taxon>eudicotyledons</taxon>
        <taxon>Gunneridae</taxon>
        <taxon>Pentapetalae</taxon>
        <taxon>asterids</taxon>
        <taxon>lamiids</taxon>
        <taxon>Gentianales</taxon>
        <taxon>Apocynaceae</taxon>
        <taxon>Rauvolfioideae</taxon>
        <taxon>Vinceae</taxon>
        <taxon>Catharanthinae</taxon>
        <taxon>Catharanthus</taxon>
    </lineage>
</organism>
<keyword evidence="2" id="KW-1185">Reference proteome</keyword>
<sequence>MRKAVVGAAVVGAAAVCAVAALIVKHRMRSYSRWARAMAIVRELEEKCATPDSKLKQVADAMTVEMHAGLASEGGSKLKMLISYVDNLPTGEEEGVYYALDLGGTNFRVLRVQLGGKNGGILNQEFMEATIPPEMMVGEADALFDYIASKLAKFINDEEQKFNPTPGKKRELGFTFSFPVMQTSINSGTLIRWTKGFSIDSMVGKDVVAELSKAMHRQGVDVHVSALVNDTIGTLAGGKFTDNNVAIAVIMGTGTNAAYIERAQSIPKWHGPLPKSGEMVINMEWGNFKSSHLPLTEYDHDLDAESLNPGEQVFEKLTSGMYLGEILRKVLLRMAEEAAFFGDEVPAKLKVPFVLRTPEMAAMHHDTTPDLRVVSSQLKEILEVSNTSLKLRRVVVELCNIIATRGARLAAAGMLGVLKKMGRDTATGGGSPERTVLAMDGGLYEHYAEYRKCLENTLSELLGEDYATNIGFKLSADGSGIGAALLAASHSIYKS</sequence>
<proteinExistence type="predicted"/>
<name>A0ACB9ZU23_CATRO</name>
<accession>A0ACB9ZU23</accession>
<evidence type="ECO:0000313" key="2">
    <source>
        <dbReference type="Proteomes" id="UP001060085"/>
    </source>
</evidence>
<dbReference type="EMBL" id="CM044708">
    <property type="protein sequence ID" value="KAI5651229.1"/>
    <property type="molecule type" value="Genomic_DNA"/>
</dbReference>
<protein>
    <submittedName>
        <fullName evidence="1">Uncharacterized protein</fullName>
    </submittedName>
</protein>
<reference evidence="2" key="1">
    <citation type="journal article" date="2023" name="Nat. Plants">
        <title>Single-cell RNA sequencing provides a high-resolution roadmap for understanding the multicellular compartmentation of specialized metabolism.</title>
        <authorList>
            <person name="Sun S."/>
            <person name="Shen X."/>
            <person name="Li Y."/>
            <person name="Li Y."/>
            <person name="Wang S."/>
            <person name="Li R."/>
            <person name="Zhang H."/>
            <person name="Shen G."/>
            <person name="Guo B."/>
            <person name="Wei J."/>
            <person name="Xu J."/>
            <person name="St-Pierre B."/>
            <person name="Chen S."/>
            <person name="Sun C."/>
        </authorList>
    </citation>
    <scope>NUCLEOTIDE SEQUENCE [LARGE SCALE GENOMIC DNA]</scope>
</reference>
<evidence type="ECO:0000313" key="1">
    <source>
        <dbReference type="EMBL" id="KAI5651229.1"/>
    </source>
</evidence>
<gene>
    <name evidence="1" type="ORF">M9H77_37234</name>
</gene>
<dbReference type="Proteomes" id="UP001060085">
    <property type="component" value="Linkage Group LG08"/>
</dbReference>
<comment type="caution">
    <text evidence="1">The sequence shown here is derived from an EMBL/GenBank/DDBJ whole genome shotgun (WGS) entry which is preliminary data.</text>
</comment>